<gene>
    <name evidence="1" type="ORF">B7P33_12360</name>
</gene>
<dbReference type="OrthoDB" id="9773478at2"/>
<dbReference type="Gene3D" id="3.20.20.370">
    <property type="entry name" value="Glycoside hydrolase/deacetylase"/>
    <property type="match status" value="1"/>
</dbReference>
<keyword evidence="2" id="KW-1185">Reference proteome</keyword>
<sequence>MDVIRIDINGDVAEGIGNEKALFPYISSCNICCGAHAGSVEEMTRIIRLAHVHQLKIGAHPGYPDRVNFGRKRPENSSVSTLMASIESQLRDFQKAIVQEGAHWHHIKPHGALYNDLAFDTELMHAFLKLVARYKEDVALYVLSGSPFAKLAKEKGFKVVSEVFADRNYTDDLTLCPRSHPDALIRDPEKVFAHIVPMAKEGLVRTLNGQLKALSADTFCVHGDTPEAVAIIKYLKDHLANHNITLA</sequence>
<evidence type="ECO:0008006" key="3">
    <source>
        <dbReference type="Google" id="ProtNLM"/>
    </source>
</evidence>
<dbReference type="SUPFAM" id="SSF88713">
    <property type="entry name" value="Glycoside hydrolase/deacetylase"/>
    <property type="match status" value="1"/>
</dbReference>
<dbReference type="Proteomes" id="UP000219559">
    <property type="component" value="Unassembled WGS sequence"/>
</dbReference>
<accession>A0A2A4G8E1</accession>
<evidence type="ECO:0000313" key="2">
    <source>
        <dbReference type="Proteomes" id="UP000219559"/>
    </source>
</evidence>
<dbReference type="PANTHER" id="PTHR30292:SF0">
    <property type="entry name" value="5-OXOPROLINASE SUBUNIT A"/>
    <property type="match status" value="1"/>
</dbReference>
<dbReference type="InterPro" id="IPR005501">
    <property type="entry name" value="LamB/YcsF/PxpA-like"/>
</dbReference>
<name>A0A2A4G8E1_9FLAO</name>
<reference evidence="1 2" key="1">
    <citation type="submission" date="2017-04" db="EMBL/GenBank/DDBJ databases">
        <title>A new member of the family Flavobacteriaceae isolated from ascidians.</title>
        <authorList>
            <person name="Chen L."/>
        </authorList>
    </citation>
    <scope>NUCLEOTIDE SEQUENCE [LARGE SCALE GENOMIC DNA]</scope>
    <source>
        <strain evidence="1 2">HQA918</strain>
    </source>
</reference>
<protein>
    <recommendedName>
        <fullName evidence="3">Lactam utilization protein LamB</fullName>
    </recommendedName>
</protein>
<comment type="caution">
    <text evidence="1">The sequence shown here is derived from an EMBL/GenBank/DDBJ whole genome shotgun (WGS) entry which is preliminary data.</text>
</comment>
<dbReference type="AlphaFoldDB" id="A0A2A4G8E1"/>
<dbReference type="EMBL" id="NBWU01000004">
    <property type="protein sequence ID" value="PCE64032.1"/>
    <property type="molecule type" value="Genomic_DNA"/>
</dbReference>
<dbReference type="Pfam" id="PF03746">
    <property type="entry name" value="LamB_YcsF"/>
    <property type="match status" value="1"/>
</dbReference>
<dbReference type="RefSeq" id="WP_097442749.1">
    <property type="nucleotide sequence ID" value="NZ_NBWU01000004.1"/>
</dbReference>
<dbReference type="GO" id="GO:0005975">
    <property type="term" value="P:carbohydrate metabolic process"/>
    <property type="evidence" value="ECO:0007669"/>
    <property type="project" value="InterPro"/>
</dbReference>
<organism evidence="1 2">
    <name type="scientific">Sediminicola luteus</name>
    <dbReference type="NCBI Taxonomy" id="319238"/>
    <lineage>
        <taxon>Bacteria</taxon>
        <taxon>Pseudomonadati</taxon>
        <taxon>Bacteroidota</taxon>
        <taxon>Flavobacteriia</taxon>
        <taxon>Flavobacteriales</taxon>
        <taxon>Flavobacteriaceae</taxon>
        <taxon>Sediminicola</taxon>
    </lineage>
</organism>
<proteinExistence type="predicted"/>
<evidence type="ECO:0000313" key="1">
    <source>
        <dbReference type="EMBL" id="PCE64032.1"/>
    </source>
</evidence>
<dbReference type="InterPro" id="IPR011330">
    <property type="entry name" value="Glyco_hydro/deAcase_b/a-brl"/>
</dbReference>
<dbReference type="NCBIfam" id="NF003814">
    <property type="entry name" value="PRK05406.1-3"/>
    <property type="match status" value="1"/>
</dbReference>
<dbReference type="CDD" id="cd10801">
    <property type="entry name" value="LamB_YcsF_like_1"/>
    <property type="match status" value="1"/>
</dbReference>
<dbReference type="PANTHER" id="PTHR30292">
    <property type="entry name" value="UNCHARACTERIZED PROTEIN YBGL-RELATED"/>
    <property type="match status" value="1"/>
</dbReference>